<comment type="cofactor">
    <cofactor evidence="1">
        <name>thiamine diphosphate</name>
        <dbReference type="ChEBI" id="CHEBI:58937"/>
    </cofactor>
</comment>
<dbReference type="Pfam" id="PF00456">
    <property type="entry name" value="Transketolase_N"/>
    <property type="match status" value="1"/>
</dbReference>
<evidence type="ECO:0000313" key="6">
    <source>
        <dbReference type="Proteomes" id="UP000606889"/>
    </source>
</evidence>
<name>A0ABR7EAJ6_9FIRM</name>
<evidence type="ECO:0000256" key="2">
    <source>
        <dbReference type="ARBA" id="ARBA00007131"/>
    </source>
</evidence>
<keyword evidence="3" id="KW-0786">Thiamine pyrophosphate</keyword>
<accession>A0ABR7EAJ6</accession>
<dbReference type="Gene3D" id="3.40.50.970">
    <property type="match status" value="1"/>
</dbReference>
<dbReference type="InterPro" id="IPR029061">
    <property type="entry name" value="THDP-binding"/>
</dbReference>
<evidence type="ECO:0000313" key="5">
    <source>
        <dbReference type="EMBL" id="MBC5646782.1"/>
    </source>
</evidence>
<dbReference type="Proteomes" id="UP000606889">
    <property type="component" value="Unassembled WGS sequence"/>
</dbReference>
<organism evidence="5 6">
    <name type="scientific">Christensenella tenuis</name>
    <dbReference type="NCBI Taxonomy" id="2763033"/>
    <lineage>
        <taxon>Bacteria</taxon>
        <taxon>Bacillati</taxon>
        <taxon>Bacillota</taxon>
        <taxon>Clostridia</taxon>
        <taxon>Christensenellales</taxon>
        <taxon>Christensenellaceae</taxon>
        <taxon>Christensenella</taxon>
    </lineage>
</organism>
<gene>
    <name evidence="5" type="ORF">H8S18_00280</name>
</gene>
<evidence type="ECO:0000256" key="1">
    <source>
        <dbReference type="ARBA" id="ARBA00001964"/>
    </source>
</evidence>
<dbReference type="EMBL" id="JACOON010000001">
    <property type="protein sequence ID" value="MBC5646782.1"/>
    <property type="molecule type" value="Genomic_DNA"/>
</dbReference>
<dbReference type="SUPFAM" id="SSF52518">
    <property type="entry name" value="Thiamin diphosphate-binding fold (THDP-binding)"/>
    <property type="match status" value="1"/>
</dbReference>
<feature type="domain" description="Transketolase N-terminal" evidence="4">
    <location>
        <begin position="30"/>
        <end position="258"/>
    </location>
</feature>
<dbReference type="PANTHER" id="PTHR47514:SF1">
    <property type="entry name" value="TRANSKETOLASE N-TERMINAL SECTION-RELATED"/>
    <property type="match status" value="1"/>
</dbReference>
<comment type="caution">
    <text evidence="5">The sequence shown here is derived from an EMBL/GenBank/DDBJ whole genome shotgun (WGS) entry which is preliminary data.</text>
</comment>
<proteinExistence type="inferred from homology"/>
<dbReference type="CDD" id="cd02012">
    <property type="entry name" value="TPP_TK"/>
    <property type="match status" value="1"/>
</dbReference>
<comment type="similarity">
    <text evidence="2">Belongs to the transketolase family.</text>
</comment>
<dbReference type="RefSeq" id="WP_186856327.1">
    <property type="nucleotide sequence ID" value="NZ_JACOON010000001.1"/>
</dbReference>
<evidence type="ECO:0000259" key="4">
    <source>
        <dbReference type="Pfam" id="PF00456"/>
    </source>
</evidence>
<protein>
    <submittedName>
        <fullName evidence="5">Transketolase</fullName>
    </submittedName>
</protein>
<sequence>MTYKPYYEPICTWHENMEAEEIQDLALQLRRDAVDIANCSGTHSGHLGGELSAADIMAVLYGGILRMKQGDPEWEERDRLILSKGHNSAIQYAALVFRGILRREQLYTEMNRLDGILQEHSNPSIPGIEAPTGSLGMGLSVGCGFAWAARKKGQDYHTFVILGDGECTEGQVWESAMFAAKYKLDSLTAIVDYNGYILTGKTDEVSGLAPLEEKWKSFGWEARTVDGHDTEMLTNVLSEMRKPSFAPGKPRVCIAKTKKCYPVGFMMETPVNYHSAHVTKDSYTACMEELVK</sequence>
<keyword evidence="6" id="KW-1185">Reference proteome</keyword>
<dbReference type="PANTHER" id="PTHR47514">
    <property type="entry name" value="TRANSKETOLASE N-TERMINAL SECTION-RELATED"/>
    <property type="match status" value="1"/>
</dbReference>
<dbReference type="InterPro" id="IPR005474">
    <property type="entry name" value="Transketolase_N"/>
</dbReference>
<evidence type="ECO:0000256" key="3">
    <source>
        <dbReference type="ARBA" id="ARBA00023052"/>
    </source>
</evidence>
<reference evidence="5 6" key="1">
    <citation type="submission" date="2020-08" db="EMBL/GenBank/DDBJ databases">
        <title>Genome public.</title>
        <authorList>
            <person name="Liu C."/>
            <person name="Sun Q."/>
        </authorList>
    </citation>
    <scope>NUCLEOTIDE SEQUENCE [LARGE SCALE GENOMIC DNA]</scope>
    <source>
        <strain evidence="5 6">NSJ-35</strain>
    </source>
</reference>